<evidence type="ECO:0000313" key="4">
    <source>
        <dbReference type="Proteomes" id="UP000773614"/>
    </source>
</evidence>
<dbReference type="InterPro" id="IPR036291">
    <property type="entry name" value="NAD(P)-bd_dom_sf"/>
</dbReference>
<feature type="transmembrane region" description="Helical" evidence="1">
    <location>
        <begin position="350"/>
        <end position="369"/>
    </location>
</feature>
<gene>
    <name evidence="3" type="ORF">E4O86_07820</name>
</gene>
<dbReference type="RefSeq" id="WP_161139968.1">
    <property type="nucleotide sequence ID" value="NZ_SPKJ01000018.1"/>
</dbReference>
<feature type="transmembrane region" description="Helical" evidence="1">
    <location>
        <begin position="311"/>
        <end position="330"/>
    </location>
</feature>
<feature type="transmembrane region" description="Helical" evidence="1">
    <location>
        <begin position="376"/>
        <end position="399"/>
    </location>
</feature>
<reference evidence="3" key="1">
    <citation type="submission" date="2019-03" db="EMBL/GenBank/DDBJ databases">
        <title>Afifella sp. nov., isolated from activated sludge.</title>
        <authorList>
            <person name="Li Q."/>
            <person name="Liu Y."/>
        </authorList>
    </citation>
    <scope>NUCLEOTIDE SEQUENCE</scope>
    <source>
        <strain evidence="3">L72</strain>
    </source>
</reference>
<dbReference type="SUPFAM" id="SSF51735">
    <property type="entry name" value="NAD(P)-binding Rossmann-fold domains"/>
    <property type="match status" value="1"/>
</dbReference>
<dbReference type="PANTHER" id="PTHR12126">
    <property type="entry name" value="NADH-UBIQUINONE OXIDOREDUCTASE 39 KDA SUBUNIT-RELATED"/>
    <property type="match status" value="1"/>
</dbReference>
<organism evidence="3 4">
    <name type="scientific">Propylenella binzhouense</name>
    <dbReference type="NCBI Taxonomy" id="2555902"/>
    <lineage>
        <taxon>Bacteria</taxon>
        <taxon>Pseudomonadati</taxon>
        <taxon>Pseudomonadota</taxon>
        <taxon>Alphaproteobacteria</taxon>
        <taxon>Hyphomicrobiales</taxon>
        <taxon>Propylenellaceae</taxon>
        <taxon>Propylenella</taxon>
    </lineage>
</organism>
<dbReference type="InterPro" id="IPR016040">
    <property type="entry name" value="NAD(P)-bd_dom"/>
</dbReference>
<keyword evidence="1" id="KW-0472">Membrane</keyword>
<dbReference type="Pfam" id="PF13460">
    <property type="entry name" value="NAD_binding_10"/>
    <property type="match status" value="1"/>
</dbReference>
<dbReference type="InterPro" id="IPR025695">
    <property type="entry name" value="DoxX-like"/>
</dbReference>
<name>A0A964T365_9HYPH</name>
<keyword evidence="4" id="KW-1185">Reference proteome</keyword>
<dbReference type="GO" id="GO:0044877">
    <property type="term" value="F:protein-containing complex binding"/>
    <property type="evidence" value="ECO:0007669"/>
    <property type="project" value="TreeGrafter"/>
</dbReference>
<dbReference type="EMBL" id="SPKJ01000018">
    <property type="protein sequence ID" value="MYZ47618.1"/>
    <property type="molecule type" value="Genomic_DNA"/>
</dbReference>
<dbReference type="Pfam" id="PF13781">
    <property type="entry name" value="DoxX_3"/>
    <property type="match status" value="1"/>
</dbReference>
<evidence type="ECO:0000256" key="1">
    <source>
        <dbReference type="SAM" id="Phobius"/>
    </source>
</evidence>
<sequence length="426" mass="44656">MRVLLTGANGFIGSAVRAGLHAAGHEIVAATHSEAALPGVARIVALDLARAGAEDWLPHLAGVDAVVNTAGVLQDSPRDSTAGVHEKGADALFAACERAGIRRVIHFSAIGVDRATPTAFSRSKLAGDRALMARDLDWVILRPAVVVGRGAYGGSALFRGLASLPVLPVAPDTAPLQVVQREDVVRTVLFFLAPGAPARVALDLAGPEPLAMSEVVAAYRSWLGWPPARRWTVPGWLMKAMYRAGDLVALLGWRPPMRTTAMREIRRGAVGDPAPWIAATGIVPQSLPAALAAEPASVQERWFAQLYFAKPLVYGVLALFWIGTGIVSLGPGFEIGRAIMQAGGAGIFEIPGIVAGALADIAIGAAIAFRSTARLGLYGGIALSFAYMVIGTAMLPGLWIEPLGPMLKIFPIVALHLAALAIREDR</sequence>
<dbReference type="AlphaFoldDB" id="A0A964T365"/>
<accession>A0A964T365</accession>
<dbReference type="PANTHER" id="PTHR12126:SF11">
    <property type="entry name" value="NADH DEHYDROGENASE [UBIQUINONE] 1 ALPHA SUBCOMPLEX SUBUNIT 9, MITOCHONDRIAL"/>
    <property type="match status" value="1"/>
</dbReference>
<dbReference type="InterPro" id="IPR051207">
    <property type="entry name" value="ComplexI_NDUFA9_subunit"/>
</dbReference>
<evidence type="ECO:0000259" key="2">
    <source>
        <dbReference type="Pfam" id="PF13460"/>
    </source>
</evidence>
<keyword evidence="1" id="KW-0812">Transmembrane</keyword>
<dbReference type="OrthoDB" id="5377001at2"/>
<dbReference type="Gene3D" id="3.40.50.720">
    <property type="entry name" value="NAD(P)-binding Rossmann-like Domain"/>
    <property type="match status" value="1"/>
</dbReference>
<protein>
    <submittedName>
        <fullName evidence="3">SDR family oxidoreductase</fullName>
    </submittedName>
</protein>
<keyword evidence="1" id="KW-1133">Transmembrane helix</keyword>
<feature type="domain" description="NAD(P)-binding" evidence="2">
    <location>
        <begin position="7"/>
        <end position="146"/>
    </location>
</feature>
<evidence type="ECO:0000313" key="3">
    <source>
        <dbReference type="EMBL" id="MYZ47618.1"/>
    </source>
</evidence>
<dbReference type="Proteomes" id="UP000773614">
    <property type="component" value="Unassembled WGS sequence"/>
</dbReference>
<proteinExistence type="predicted"/>
<comment type="caution">
    <text evidence="3">The sequence shown here is derived from an EMBL/GenBank/DDBJ whole genome shotgun (WGS) entry which is preliminary data.</text>
</comment>